<reference evidence="2" key="1">
    <citation type="submission" date="2020-03" db="EMBL/GenBank/DDBJ databases">
        <authorList>
            <person name="Weist P."/>
        </authorList>
    </citation>
    <scope>NUCLEOTIDE SEQUENCE</scope>
</reference>
<dbReference type="AlphaFoldDB" id="A0A9N7YZG0"/>
<keyword evidence="3" id="KW-1185">Reference proteome</keyword>
<comment type="caution">
    <text evidence="2">The sequence shown here is derived from an EMBL/GenBank/DDBJ whole genome shotgun (WGS) entry which is preliminary data.</text>
</comment>
<proteinExistence type="predicted"/>
<evidence type="ECO:0000313" key="3">
    <source>
        <dbReference type="Proteomes" id="UP001153269"/>
    </source>
</evidence>
<name>A0A9N7YZG0_PLEPL</name>
<gene>
    <name evidence="2" type="ORF">PLEPLA_LOCUS31910</name>
</gene>
<feature type="region of interest" description="Disordered" evidence="1">
    <location>
        <begin position="1"/>
        <end position="21"/>
    </location>
</feature>
<feature type="compositionally biased region" description="Basic and acidic residues" evidence="1">
    <location>
        <begin position="7"/>
        <end position="21"/>
    </location>
</feature>
<dbReference type="Proteomes" id="UP001153269">
    <property type="component" value="Unassembled WGS sequence"/>
</dbReference>
<sequence length="361" mass="39427">MEEEDEKVARQRRDGQREMSPTDHICPEKYCSCGLLTAPKSGLWSELDSSLYQLTAIQKPLLACHHCDVAGGAGGVGARHTCEPWSARPPVPLRVAVRTLGINCHTSLQCLAFPSGKRACMRFSEGVIAVECVQHHSSLENPLEFTFAKWLLKNGHCSPPHPLSLRLSSPSVNSPSASRLLRLWLTVVIKGGNVFQCRNGEPLTYSSFYCTDPSSPATKRESSAALGGVLRGGEWAVKLLKLPLCLGRKFQVSHSERSAADGMKGWHLPSEQCEQHKSWLKMPSELLAAPDEQGAHVRCHSPTLINEPAGVRRDHRGVLEIKETKRVCVQSVCLSGGMLSAVIPVPSLSACFDRPCLQLGQ</sequence>
<organism evidence="2 3">
    <name type="scientific">Pleuronectes platessa</name>
    <name type="common">European plaice</name>
    <dbReference type="NCBI Taxonomy" id="8262"/>
    <lineage>
        <taxon>Eukaryota</taxon>
        <taxon>Metazoa</taxon>
        <taxon>Chordata</taxon>
        <taxon>Craniata</taxon>
        <taxon>Vertebrata</taxon>
        <taxon>Euteleostomi</taxon>
        <taxon>Actinopterygii</taxon>
        <taxon>Neopterygii</taxon>
        <taxon>Teleostei</taxon>
        <taxon>Neoteleostei</taxon>
        <taxon>Acanthomorphata</taxon>
        <taxon>Carangaria</taxon>
        <taxon>Pleuronectiformes</taxon>
        <taxon>Pleuronectoidei</taxon>
        <taxon>Pleuronectidae</taxon>
        <taxon>Pleuronectes</taxon>
    </lineage>
</organism>
<protein>
    <submittedName>
        <fullName evidence="2">Uncharacterized protein</fullName>
    </submittedName>
</protein>
<evidence type="ECO:0000256" key="1">
    <source>
        <dbReference type="SAM" id="MobiDB-lite"/>
    </source>
</evidence>
<dbReference type="EMBL" id="CADEAL010003323">
    <property type="protein sequence ID" value="CAB1444194.1"/>
    <property type="molecule type" value="Genomic_DNA"/>
</dbReference>
<accession>A0A9N7YZG0</accession>
<evidence type="ECO:0000313" key="2">
    <source>
        <dbReference type="EMBL" id="CAB1444194.1"/>
    </source>
</evidence>